<evidence type="ECO:0000313" key="2">
    <source>
        <dbReference type="EMBL" id="BCL60314.1"/>
    </source>
</evidence>
<dbReference type="KEGG" id="dbk:DGMP_10070"/>
<dbReference type="Pfam" id="PF01161">
    <property type="entry name" value="PBP"/>
    <property type="match status" value="1"/>
</dbReference>
<name>A0A8D5FLB0_9BACT</name>
<reference evidence="2" key="1">
    <citation type="submission" date="2020-09" db="EMBL/GenBank/DDBJ databases">
        <title>Desulfogranum mesoprofundum gen. nov., sp. nov., a novel mesophilic, sulfate-reducing chemolithoautotroph isolated from a deep-sea hydrothermal vent chimney in the Suiyo Seamount.</title>
        <authorList>
            <person name="Hashimoto Y."/>
            <person name="Nakagawa S."/>
        </authorList>
    </citation>
    <scope>NUCLEOTIDE SEQUENCE</scope>
    <source>
        <strain evidence="2">KT2</strain>
    </source>
</reference>
<dbReference type="CDD" id="cd00865">
    <property type="entry name" value="PEBP_bact_arch"/>
    <property type="match status" value="1"/>
</dbReference>
<evidence type="ECO:0000256" key="1">
    <source>
        <dbReference type="SAM" id="SignalP"/>
    </source>
</evidence>
<evidence type="ECO:0000313" key="3">
    <source>
        <dbReference type="Proteomes" id="UP000826725"/>
    </source>
</evidence>
<dbReference type="PANTHER" id="PTHR30289">
    <property type="entry name" value="UNCHARACTERIZED PROTEIN YBCL-RELATED"/>
    <property type="match status" value="1"/>
</dbReference>
<dbReference type="InterPro" id="IPR008914">
    <property type="entry name" value="PEBP"/>
</dbReference>
<protein>
    <submittedName>
        <fullName evidence="2">Kinase inhibitor</fullName>
    </submittedName>
</protein>
<dbReference type="AlphaFoldDB" id="A0A8D5FLB0"/>
<feature type="signal peptide" evidence="1">
    <location>
        <begin position="1"/>
        <end position="21"/>
    </location>
</feature>
<keyword evidence="1" id="KW-0732">Signal</keyword>
<sequence>MNRKQIIFMIIFCLIATVASAGNFVLTGPTIKNGDFLSEEQVFNGFGCSGKNLSPALKWSGSPKGTKSFAITVYDPDAPTGSGWWHWVVYNIPANVFELAAGAGEPTGKLLPSGAVQGRTDFGTHAFGGACPPKGDKPHRYIFTIYALDIEKIDVPSDSSAALIGFMINANSLGKAGFTARYGR</sequence>
<dbReference type="EMBL" id="AP024086">
    <property type="protein sequence ID" value="BCL60314.1"/>
    <property type="molecule type" value="Genomic_DNA"/>
</dbReference>
<organism evidence="2 3">
    <name type="scientific">Desulfomarina profundi</name>
    <dbReference type="NCBI Taxonomy" id="2772557"/>
    <lineage>
        <taxon>Bacteria</taxon>
        <taxon>Pseudomonadati</taxon>
        <taxon>Thermodesulfobacteriota</taxon>
        <taxon>Desulfobulbia</taxon>
        <taxon>Desulfobulbales</taxon>
        <taxon>Desulfobulbaceae</taxon>
        <taxon>Desulfomarina</taxon>
    </lineage>
</organism>
<keyword evidence="3" id="KW-1185">Reference proteome</keyword>
<dbReference type="Proteomes" id="UP000826725">
    <property type="component" value="Chromosome"/>
</dbReference>
<dbReference type="RefSeq" id="WP_329955659.1">
    <property type="nucleotide sequence ID" value="NZ_AP024086.1"/>
</dbReference>
<dbReference type="InterPro" id="IPR005247">
    <property type="entry name" value="YbhB_YbcL/LppC-like"/>
</dbReference>
<dbReference type="NCBIfam" id="TIGR00481">
    <property type="entry name" value="YbhB/YbcL family Raf kinase inhibitor-like protein"/>
    <property type="match status" value="1"/>
</dbReference>
<dbReference type="PANTHER" id="PTHR30289:SF1">
    <property type="entry name" value="PEBP (PHOSPHATIDYLETHANOLAMINE-BINDING PROTEIN) FAMILY PROTEIN"/>
    <property type="match status" value="1"/>
</dbReference>
<proteinExistence type="predicted"/>
<accession>A0A8D5FLB0</accession>
<feature type="chain" id="PRO_5034251460" evidence="1">
    <location>
        <begin position="22"/>
        <end position="184"/>
    </location>
</feature>
<gene>
    <name evidence="2" type="ORF">DGMP_10070</name>
</gene>